<dbReference type="PROSITE" id="PS00139">
    <property type="entry name" value="THIOL_PROTEASE_CYS"/>
    <property type="match status" value="1"/>
</dbReference>
<organism evidence="3 4">
    <name type="scientific">Pandoravirus kuranda</name>
    <dbReference type="NCBI Taxonomy" id="3019033"/>
    <lineage>
        <taxon>Viruses</taxon>
        <taxon>Pandoravirus</taxon>
    </lineage>
</organism>
<dbReference type="GO" id="GO:0008234">
    <property type="term" value="F:cysteine-type peptidase activity"/>
    <property type="evidence" value="ECO:0007669"/>
    <property type="project" value="InterPro"/>
</dbReference>
<feature type="region of interest" description="Disordered" evidence="1">
    <location>
        <begin position="801"/>
        <end position="822"/>
    </location>
</feature>
<feature type="compositionally biased region" description="Basic and acidic residues" evidence="1">
    <location>
        <begin position="65"/>
        <end position="79"/>
    </location>
</feature>
<dbReference type="GO" id="GO:0006508">
    <property type="term" value="P:proteolysis"/>
    <property type="evidence" value="ECO:0007669"/>
    <property type="project" value="UniProtKB-KW"/>
</dbReference>
<sequence length="822" mass="88906">MGLAKRSRRAARRHPRRRRPPRPESSDSDTFMSTLFSSSSSSDNFPSDDSGDDRRHRDRATLNGARHDDNARNDQHDQPPKSVDAAPPPMAAASVHRADAHVDEPGRDTPHAPVAPWQPHHVSEVAMRDSATLHVPPVASSAAAAAVLGGAAIQVPLGATVSASAPIVHAYAAVPTVAQPHPDSIAVAMAPPPLAPLLLPPGPRPAFTILRQATLAATREYAALPTVRPWRELARAADPTGRMALDTHTVWCSDDDDDAADGALLTLPARFDGRRRWGRLLTPPGDQGLSGACWAYAVVSALGDRAALWTHGAVRPWSDGIPRPRVFGGLSARDLIDRDFDALTDAQSEGEAAVVAANQAHHGTRHADYGHTLAGALETLYVDGVAGQGGWRCRPLAYYGLAAATQADIKAEIFAWGPVASAFALYEDFMYPARYPSSWIGGVYRHDPEACRQVFGGHAVVLVGWCEAWLPDRHPRPSMRALSTAVASDRHPHHPPHQALHGPYPQRHTAESPVYLSATAEHSTSKHTCWIARHAWGPTWSGAAVHGDGHFVMVANQCHIEANVVACVPDIHGMSLDPRDAHRVAPPSASARARRATSGFRPSADLLGPDRIDPALLPDMSAFVAGEVHMPDDNPGARHYHDNGTEYAGGHRPPSDAWTTALRRAWTPLGREHPHAVAVLKEAPGDDGQDANNSTHAHATDARDPDMLSETLSSHMPVGYHYRGEEDAAPFGASEHVTYDPHSGQRRAGDSISFALHQVHGRHGVADNAGRRHEDMYHSNSDAELSDDERRLDAHHRVLRQGRRRPTQPRAWADATHHQDAW</sequence>
<evidence type="ECO:0000313" key="4">
    <source>
        <dbReference type="Proteomes" id="UP001185135"/>
    </source>
</evidence>
<proteinExistence type="predicted"/>
<reference evidence="3" key="1">
    <citation type="submission" date="2022-06" db="EMBL/GenBank/DDBJ databases">
        <authorList>
            <person name="Legendre M."/>
            <person name="Claverie J.-M."/>
            <person name="Alempic J.-M."/>
            <person name="Abergel C."/>
        </authorList>
    </citation>
    <scope>NUCLEOTIDE SEQUENCE</scope>
    <source>
        <strain evidence="3">Kuranda</strain>
    </source>
</reference>
<feature type="compositionally biased region" description="Basic and acidic residues" evidence="1">
    <location>
        <begin position="96"/>
        <end position="110"/>
    </location>
</feature>
<evidence type="ECO:0000256" key="1">
    <source>
        <dbReference type="SAM" id="MobiDB-lite"/>
    </source>
</evidence>
<feature type="compositionally biased region" description="Low complexity" evidence="1">
    <location>
        <begin position="28"/>
        <end position="48"/>
    </location>
</feature>
<feature type="compositionally biased region" description="Basic residues" evidence="1">
    <location>
        <begin position="1"/>
        <end position="20"/>
    </location>
</feature>
<accession>A0AA95EDC1</accession>
<feature type="region of interest" description="Disordered" evidence="1">
    <location>
        <begin position="580"/>
        <end position="605"/>
    </location>
</feature>
<dbReference type="SUPFAM" id="SSF54001">
    <property type="entry name" value="Cysteine proteinases"/>
    <property type="match status" value="1"/>
</dbReference>
<evidence type="ECO:0000259" key="2">
    <source>
        <dbReference type="SMART" id="SM00645"/>
    </source>
</evidence>
<dbReference type="InterPro" id="IPR000668">
    <property type="entry name" value="Peptidase_C1A_C"/>
</dbReference>
<dbReference type="InterPro" id="IPR000169">
    <property type="entry name" value="Pept_cys_AS"/>
</dbReference>
<feature type="region of interest" description="Disordered" evidence="1">
    <location>
        <begin position="1"/>
        <end position="116"/>
    </location>
</feature>
<protein>
    <submittedName>
        <fullName evidence="3">Papain family cysteine protease</fullName>
    </submittedName>
</protein>
<dbReference type="SMART" id="SM00645">
    <property type="entry name" value="Pept_C1"/>
    <property type="match status" value="1"/>
</dbReference>
<dbReference type="EMBL" id="ON887157">
    <property type="protein sequence ID" value="WBR14720.1"/>
    <property type="molecule type" value="Genomic_DNA"/>
</dbReference>
<keyword evidence="3" id="KW-0378">Hydrolase</keyword>
<dbReference type="Proteomes" id="UP001185135">
    <property type="component" value="Segment"/>
</dbReference>
<name>A0AA95EDC1_9VIRU</name>
<dbReference type="Gene3D" id="3.90.70.10">
    <property type="entry name" value="Cysteine proteinases"/>
    <property type="match status" value="1"/>
</dbReference>
<keyword evidence="3" id="KW-0645">Protease</keyword>
<evidence type="ECO:0000313" key="3">
    <source>
        <dbReference type="EMBL" id="WBR14720.1"/>
    </source>
</evidence>
<dbReference type="InterPro" id="IPR038765">
    <property type="entry name" value="Papain-like_cys_pep_sf"/>
</dbReference>
<feature type="region of interest" description="Disordered" evidence="1">
    <location>
        <begin position="683"/>
        <end position="712"/>
    </location>
</feature>
<gene>
    <name evidence="3" type="ORF">pkur_cds_546</name>
</gene>
<feature type="domain" description="Peptidase C1A papain C-terminal" evidence="2">
    <location>
        <begin position="267"/>
        <end position="568"/>
    </location>
</feature>